<reference evidence="15" key="1">
    <citation type="submission" date="2012-05" db="EMBL/GenBank/DDBJ databases">
        <title>Whole Genome Assembly of Lutzomyia longipalpis.</title>
        <authorList>
            <person name="Richards S."/>
            <person name="Qu C."/>
            <person name="Dillon R."/>
            <person name="Worley K."/>
            <person name="Scherer S."/>
            <person name="Batterton M."/>
            <person name="Taylor A."/>
            <person name="Hawes A."/>
            <person name="Hernandez B."/>
            <person name="Kovar C."/>
            <person name="Mandapat C."/>
            <person name="Pham C."/>
            <person name="Qu C."/>
            <person name="Jing C."/>
            <person name="Bess C."/>
            <person name="Bandaranaike D."/>
            <person name="Ngo D."/>
            <person name="Ongeri F."/>
            <person name="Arias F."/>
            <person name="Lara F."/>
            <person name="Weissenberger G."/>
            <person name="Kamau G."/>
            <person name="Han H."/>
            <person name="Shen H."/>
            <person name="Dinh H."/>
            <person name="Khalil I."/>
            <person name="Jones J."/>
            <person name="Shafer J."/>
            <person name="Jayaseelan J."/>
            <person name="Quiroz J."/>
            <person name="Blankenburg K."/>
            <person name="Nguyen L."/>
            <person name="Jackson L."/>
            <person name="Francisco L."/>
            <person name="Tang L.-Y."/>
            <person name="Pu L.-L."/>
            <person name="Perales L."/>
            <person name="Lorensuhewa L."/>
            <person name="Munidasa M."/>
            <person name="Coyle M."/>
            <person name="Taylor M."/>
            <person name="Puazo M."/>
            <person name="Firestine M."/>
            <person name="Scheel M."/>
            <person name="Javaid M."/>
            <person name="Wang M."/>
            <person name="Li M."/>
            <person name="Tabassum N."/>
            <person name="Saada N."/>
            <person name="Osuji N."/>
            <person name="Aqrawi P."/>
            <person name="Fu Q."/>
            <person name="Thornton R."/>
            <person name="Raj R."/>
            <person name="Goodspeed R."/>
            <person name="Mata R."/>
            <person name="Najjar R."/>
            <person name="Gubbala S."/>
            <person name="Lee S."/>
            <person name="Denson S."/>
            <person name="Patil S."/>
            <person name="Macmil S."/>
            <person name="Qi S."/>
            <person name="Matskevitch T."/>
            <person name="Palculict T."/>
            <person name="Mathew T."/>
            <person name="Vee V."/>
            <person name="Velamala V."/>
            <person name="Korchina V."/>
            <person name="Cai W."/>
            <person name="Liu W."/>
            <person name="Dai W."/>
            <person name="Zou X."/>
            <person name="Zhu Y."/>
            <person name="Zhang Y."/>
            <person name="Wu Y.-Q."/>
            <person name="Xin Y."/>
            <person name="Nazarath L."/>
            <person name="Kovar C."/>
            <person name="Han Y."/>
            <person name="Muzny D."/>
            <person name="Gibbs R."/>
        </authorList>
    </citation>
    <scope>NUCLEOTIDE SEQUENCE [LARGE SCALE GENOMIC DNA]</scope>
    <source>
        <strain evidence="15">Jacobina</strain>
    </source>
</reference>
<evidence type="ECO:0000256" key="7">
    <source>
        <dbReference type="ARBA" id="ARBA00042988"/>
    </source>
</evidence>
<dbReference type="Pfam" id="PF22725">
    <property type="entry name" value="GFO_IDH_MocA_C3"/>
    <property type="match status" value="1"/>
</dbReference>
<dbReference type="EnsemblMetazoa" id="LLOJ006166-RA">
    <property type="protein sequence ID" value="LLOJ006166-PA"/>
    <property type="gene ID" value="LLOJ006166"/>
</dbReference>
<evidence type="ECO:0000259" key="12">
    <source>
        <dbReference type="Pfam" id="PF22725"/>
    </source>
</evidence>
<evidence type="ECO:0000313" key="14">
    <source>
        <dbReference type="EnsemblMetazoa" id="LLOJ006166-PA"/>
    </source>
</evidence>
<comment type="similarity">
    <text evidence="1">Belongs to the Gfo/Idh/MocA family.</text>
</comment>
<evidence type="ECO:0000313" key="13">
    <source>
        <dbReference type="EMBL" id="MBC1171091.1"/>
    </source>
</evidence>
<evidence type="ECO:0000256" key="4">
    <source>
        <dbReference type="ARBA" id="ARBA00038984"/>
    </source>
</evidence>
<dbReference type="VEuPathDB" id="VectorBase:LLONM1_011906"/>
<dbReference type="Proteomes" id="UP000092461">
    <property type="component" value="Unassembled WGS sequence"/>
</dbReference>
<dbReference type="Pfam" id="PF01408">
    <property type="entry name" value="GFO_IDH_MocA"/>
    <property type="match status" value="1"/>
</dbReference>
<protein>
    <recommendedName>
        <fullName evidence="5">Trans-1,2-dihydrobenzene-1,2-diol dehydrogenase</fullName>
        <ecNumber evidence="4">1.1.1.179</ecNumber>
        <ecNumber evidence="3">1.3.1.20</ecNumber>
    </recommendedName>
    <alternativeName>
        <fullName evidence="8">D-xylose 1-dehydrogenase</fullName>
    </alternativeName>
    <alternativeName>
        <fullName evidence="7">D-xylose-NADP dehydrogenase</fullName>
    </alternativeName>
    <alternativeName>
        <fullName evidence="6">Dimeric dihydrodiol dehydrogenase</fullName>
    </alternativeName>
</protein>
<name>A0A1B0CN82_LUTLO</name>
<dbReference type="Gene3D" id="3.30.360.10">
    <property type="entry name" value="Dihydrodipicolinate Reductase, domain 2"/>
    <property type="match status" value="1"/>
</dbReference>
<dbReference type="GO" id="GO:0047115">
    <property type="term" value="F:trans-1,2-dihydrobenzene-1,2-diol dehydrogenase activity"/>
    <property type="evidence" value="ECO:0007669"/>
    <property type="project" value="UniProtKB-EC"/>
</dbReference>
<dbReference type="PANTHER" id="PTHR22604">
    <property type="entry name" value="OXIDOREDUCTASES"/>
    <property type="match status" value="1"/>
</dbReference>
<dbReference type="PANTHER" id="PTHR22604:SF105">
    <property type="entry name" value="TRANS-1,2-DIHYDROBENZENE-1,2-DIOL DEHYDROGENASE"/>
    <property type="match status" value="1"/>
</dbReference>
<dbReference type="AlphaFoldDB" id="A0A1B0CN82"/>
<feature type="domain" description="GFO/IDH/MocA-like oxidoreductase" evidence="12">
    <location>
        <begin position="132"/>
        <end position="244"/>
    </location>
</feature>
<evidence type="ECO:0000256" key="5">
    <source>
        <dbReference type="ARBA" id="ARBA00040603"/>
    </source>
</evidence>
<dbReference type="InterPro" id="IPR036291">
    <property type="entry name" value="NAD(P)-bd_dom_sf"/>
</dbReference>
<evidence type="ECO:0000256" key="10">
    <source>
        <dbReference type="ARBA" id="ARBA00049233"/>
    </source>
</evidence>
<reference evidence="14" key="3">
    <citation type="submission" date="2020-05" db="UniProtKB">
        <authorList>
            <consortium name="EnsemblMetazoa"/>
        </authorList>
    </citation>
    <scope>IDENTIFICATION</scope>
    <source>
        <strain evidence="14">Jacobina</strain>
    </source>
</reference>
<dbReference type="GO" id="GO:0000166">
    <property type="term" value="F:nucleotide binding"/>
    <property type="evidence" value="ECO:0007669"/>
    <property type="project" value="InterPro"/>
</dbReference>
<evidence type="ECO:0000256" key="6">
    <source>
        <dbReference type="ARBA" id="ARBA00042926"/>
    </source>
</evidence>
<organism evidence="14 15">
    <name type="scientific">Lutzomyia longipalpis</name>
    <name type="common">Sand fly</name>
    <dbReference type="NCBI Taxonomy" id="7200"/>
    <lineage>
        <taxon>Eukaryota</taxon>
        <taxon>Metazoa</taxon>
        <taxon>Ecdysozoa</taxon>
        <taxon>Arthropoda</taxon>
        <taxon>Hexapoda</taxon>
        <taxon>Insecta</taxon>
        <taxon>Pterygota</taxon>
        <taxon>Neoptera</taxon>
        <taxon>Endopterygota</taxon>
        <taxon>Diptera</taxon>
        <taxon>Nematocera</taxon>
        <taxon>Psychodoidea</taxon>
        <taxon>Psychodidae</taxon>
        <taxon>Lutzomyia</taxon>
        <taxon>Lutzomyia</taxon>
    </lineage>
</organism>
<dbReference type="SUPFAM" id="SSF51735">
    <property type="entry name" value="NAD(P)-binding Rossmann-fold domains"/>
    <property type="match status" value="1"/>
</dbReference>
<dbReference type="GO" id="GO:0047837">
    <property type="term" value="F:D-xylose 1-dehydrogenase (NADP+) activity"/>
    <property type="evidence" value="ECO:0007669"/>
    <property type="project" value="UniProtKB-EC"/>
</dbReference>
<keyword evidence="15" id="KW-1185">Reference proteome</keyword>
<evidence type="ECO:0000256" key="1">
    <source>
        <dbReference type="ARBA" id="ARBA00010928"/>
    </source>
</evidence>
<dbReference type="VEuPathDB" id="VectorBase:LLOJ006166"/>
<dbReference type="EC" id="1.3.1.20" evidence="3"/>
<dbReference type="InterPro" id="IPR050984">
    <property type="entry name" value="Gfo/Idh/MocA_domain"/>
</dbReference>
<dbReference type="SUPFAM" id="SSF55347">
    <property type="entry name" value="Glyceraldehyde-3-phosphate dehydrogenase-like, C-terminal domain"/>
    <property type="match status" value="1"/>
</dbReference>
<evidence type="ECO:0000259" key="11">
    <source>
        <dbReference type="Pfam" id="PF01408"/>
    </source>
</evidence>
<dbReference type="EMBL" id="GITU01002388">
    <property type="protein sequence ID" value="MBC1171091.1"/>
    <property type="molecule type" value="Transcribed_RNA"/>
</dbReference>
<dbReference type="InterPro" id="IPR055170">
    <property type="entry name" value="GFO_IDH_MocA-like_dom"/>
</dbReference>
<dbReference type="InterPro" id="IPR000683">
    <property type="entry name" value="Gfo/Idh/MocA-like_OxRdtase_N"/>
</dbReference>
<evidence type="ECO:0000256" key="3">
    <source>
        <dbReference type="ARBA" id="ARBA00038853"/>
    </source>
</evidence>
<feature type="domain" description="Gfo/Idh/MocA-like oxidoreductase N-terminal" evidence="11">
    <location>
        <begin position="4"/>
        <end position="121"/>
    </location>
</feature>
<reference evidence="13" key="2">
    <citation type="journal article" date="2020" name="BMC">
        <title>Leishmania infection induces a limited differential gene expression in the sand fly midgut.</title>
        <authorList>
            <person name="Coutinho-Abreu I.V."/>
            <person name="Serafim T.D."/>
            <person name="Meneses C."/>
            <person name="Kamhawi S."/>
            <person name="Oliveira F."/>
            <person name="Valenzuela J.G."/>
        </authorList>
    </citation>
    <scope>NUCLEOTIDE SEQUENCE</scope>
    <source>
        <strain evidence="13">Jacobina</strain>
        <tissue evidence="13">Midgut</tissue>
    </source>
</reference>
<evidence type="ECO:0000256" key="8">
    <source>
        <dbReference type="ARBA" id="ARBA00043025"/>
    </source>
</evidence>
<dbReference type="EC" id="1.1.1.179" evidence="4"/>
<proteinExistence type="inferred from homology"/>
<evidence type="ECO:0000256" key="2">
    <source>
        <dbReference type="ARBA" id="ARBA00023002"/>
    </source>
</evidence>
<dbReference type="Gene3D" id="3.40.50.720">
    <property type="entry name" value="NAD(P)-binding Rossmann-like Domain"/>
    <property type="match status" value="1"/>
</dbReference>
<dbReference type="EMBL" id="AJWK01019891">
    <property type="status" value="NOT_ANNOTATED_CDS"/>
    <property type="molecule type" value="Genomic_DNA"/>
</dbReference>
<comment type="catalytic activity">
    <reaction evidence="10">
        <text>D-xylose + NADP(+) = D-xylono-1,5-lactone + NADPH + H(+)</text>
        <dbReference type="Rhea" id="RHEA:22000"/>
        <dbReference type="ChEBI" id="CHEBI:15378"/>
        <dbReference type="ChEBI" id="CHEBI:15867"/>
        <dbReference type="ChEBI" id="CHEBI:53455"/>
        <dbReference type="ChEBI" id="CHEBI:57783"/>
        <dbReference type="ChEBI" id="CHEBI:58349"/>
        <dbReference type="EC" id="1.1.1.179"/>
    </reaction>
</comment>
<keyword evidence="2" id="KW-0560">Oxidoreductase</keyword>
<sequence length="335" mass="37651">MALKWGIVATGSIAQDFVIALSTLPEEDHKVVAVGARDKNRAEEFAKTYDIPKAYKGYDAIAKDPDVEIVYVATLNTSHYDISMQMLEHGKHILCEKPLCMNEKAAKKLIKFAKSKNLFLMESIWSRFFPAYKYLKEKIDAGQLGEIRKVNASIGFPLSNDRMLKKNLGGGTILNFAVYPIQLCQWVFREPPKEIRTSGKLNEDGVDIEIECELIYSNGVSKFEISTTRKLKNEAIIVGTKGQITLNDIFWCPITLTDTDGTLKTWVLPKGKYLCANFPNSSGLSFEAEEVRKCIRAGRIQSNHASHDESLLIANIEDEMRRQVGVKYDADDDGQ</sequence>
<comment type="catalytic activity">
    <reaction evidence="9">
        <text>(1R,2R)-1,2-dihydrobenzene-1,2-diol + NADP(+) = catechol + NADPH + H(+)</text>
        <dbReference type="Rhea" id="RHEA:16729"/>
        <dbReference type="ChEBI" id="CHEBI:10702"/>
        <dbReference type="ChEBI" id="CHEBI:15378"/>
        <dbReference type="ChEBI" id="CHEBI:18135"/>
        <dbReference type="ChEBI" id="CHEBI:57783"/>
        <dbReference type="ChEBI" id="CHEBI:58349"/>
        <dbReference type="EC" id="1.3.1.20"/>
    </reaction>
</comment>
<evidence type="ECO:0000313" key="15">
    <source>
        <dbReference type="Proteomes" id="UP000092461"/>
    </source>
</evidence>
<evidence type="ECO:0000256" key="9">
    <source>
        <dbReference type="ARBA" id="ARBA00047423"/>
    </source>
</evidence>
<accession>A0A1B0CN82</accession>